<dbReference type="AlphaFoldDB" id="A0A518KCE6"/>
<feature type="transmembrane region" description="Helical" evidence="1">
    <location>
        <begin position="554"/>
        <end position="573"/>
    </location>
</feature>
<accession>A0A518KCE6</accession>
<name>A0A518KCE6_9BACT</name>
<evidence type="ECO:0000313" key="2">
    <source>
        <dbReference type="EMBL" id="QDV75470.1"/>
    </source>
</evidence>
<dbReference type="Proteomes" id="UP000316426">
    <property type="component" value="Chromosome"/>
</dbReference>
<feature type="transmembrane region" description="Helical" evidence="1">
    <location>
        <begin position="432"/>
        <end position="451"/>
    </location>
</feature>
<dbReference type="Pfam" id="PF12679">
    <property type="entry name" value="ABC2_membrane_2"/>
    <property type="match status" value="1"/>
</dbReference>
<dbReference type="RefSeq" id="WP_145114776.1">
    <property type="nucleotide sequence ID" value="NZ_CP036349.1"/>
</dbReference>
<reference evidence="2 3" key="1">
    <citation type="submission" date="2019-02" db="EMBL/GenBank/DDBJ databases">
        <title>Deep-cultivation of Planctomycetes and their phenomic and genomic characterization uncovers novel biology.</title>
        <authorList>
            <person name="Wiegand S."/>
            <person name="Jogler M."/>
            <person name="Boedeker C."/>
            <person name="Pinto D."/>
            <person name="Vollmers J."/>
            <person name="Rivas-Marin E."/>
            <person name="Kohn T."/>
            <person name="Peeters S.H."/>
            <person name="Heuer A."/>
            <person name="Rast P."/>
            <person name="Oberbeckmann S."/>
            <person name="Bunk B."/>
            <person name="Jeske O."/>
            <person name="Meyerdierks A."/>
            <person name="Storesund J.E."/>
            <person name="Kallscheuer N."/>
            <person name="Luecker S."/>
            <person name="Lage O.M."/>
            <person name="Pohl T."/>
            <person name="Merkel B.J."/>
            <person name="Hornburger P."/>
            <person name="Mueller R.-W."/>
            <person name="Bruemmer F."/>
            <person name="Labrenz M."/>
            <person name="Spormann A.M."/>
            <person name="Op den Camp H."/>
            <person name="Overmann J."/>
            <person name="Amann R."/>
            <person name="Jetten M.S.M."/>
            <person name="Mascher T."/>
            <person name="Medema M.H."/>
            <person name="Devos D.P."/>
            <person name="Kaster A.-K."/>
            <person name="Ovreas L."/>
            <person name="Rohde M."/>
            <person name="Galperin M.Y."/>
            <person name="Jogler C."/>
        </authorList>
    </citation>
    <scope>NUCLEOTIDE SEQUENCE [LARGE SCALE GENOMIC DNA]</scope>
    <source>
        <strain evidence="2 3">Spa11</strain>
    </source>
</reference>
<feature type="transmembrane region" description="Helical" evidence="1">
    <location>
        <begin position="373"/>
        <end position="392"/>
    </location>
</feature>
<evidence type="ECO:0000256" key="1">
    <source>
        <dbReference type="SAM" id="Phobius"/>
    </source>
</evidence>
<proteinExistence type="predicted"/>
<feature type="transmembrane region" description="Helical" evidence="1">
    <location>
        <begin position="160"/>
        <end position="180"/>
    </location>
</feature>
<dbReference type="PANTHER" id="PTHR43471">
    <property type="entry name" value="ABC TRANSPORTER PERMEASE"/>
    <property type="match status" value="1"/>
</dbReference>
<dbReference type="KEGG" id="bmei:Spa11_36880"/>
<keyword evidence="1" id="KW-0472">Membrane</keyword>
<feature type="transmembrane region" description="Helical" evidence="1">
    <location>
        <begin position="21"/>
        <end position="42"/>
    </location>
</feature>
<feature type="transmembrane region" description="Helical" evidence="1">
    <location>
        <begin position="492"/>
        <end position="517"/>
    </location>
</feature>
<keyword evidence="1" id="KW-1133">Transmembrane helix</keyword>
<feature type="transmembrane region" description="Helical" evidence="1">
    <location>
        <begin position="337"/>
        <end position="361"/>
    </location>
</feature>
<gene>
    <name evidence="2" type="ORF">Spa11_36880</name>
</gene>
<keyword evidence="3" id="KW-1185">Reference proteome</keyword>
<feature type="transmembrane region" description="Helical" evidence="1">
    <location>
        <begin position="263"/>
        <end position="286"/>
    </location>
</feature>
<sequence length="608" mass="65234">MPLGPVFRHEMLAAGRKRRYFWVRVLVGVGMLLLLAMGYLSVYEQTRFQQGYNAVDGAGRMSISGAAMLSSTFYVMFAWATMLGVLLITPAIVAGAIATERERRTIEYLFATDLSNAEIVLDKIVARLLVVAKLVLATLPVLAIFRLLGGVPGALLLTHFAMLASTATLTAAIALTVGVWCERARDAVPRAIGAVFAWIVALPMAFFISSLLMFRQTPWADWFNTSVLMPTIQAMAAVHPLMMLFQSSGVLGSVLGIDLDRWAIARMVLLHFVAATVLLGVCVAMVRKVHLRAAAKPGVRLKATTGSAASRSPYENRPMLWKEMFAASVRKSGTKKWVARLGVAVLLIAAGSPFAVMLYGVITGEWRVDFETYMGVATGIVTTCGSILVLLIGSRAAGLVTYEHERDTLVSLLSTPLDSTAIVSAKTWGNLYAYRWPLIGLALIPLLGAMIEIQALLSTLGVITSLALLSWAATAIGLAVSMRMKNSIKAIAATMFVLLAIGVFYSLLGFTFAAVGGWSDNDFAIFVAPPLAPFLIAFPMLVGAESSGPPDEVVASYALGLGFYAVIGFFVTVSNKRQFDRINGRSPEAVPLPVSANHQPLASQANSC</sequence>
<dbReference type="GO" id="GO:0005886">
    <property type="term" value="C:plasma membrane"/>
    <property type="evidence" value="ECO:0007669"/>
    <property type="project" value="UniProtKB-SubCell"/>
</dbReference>
<feature type="transmembrane region" description="Helical" evidence="1">
    <location>
        <begin position="457"/>
        <end position="480"/>
    </location>
</feature>
<feature type="transmembrane region" description="Helical" evidence="1">
    <location>
        <begin position="124"/>
        <end position="148"/>
    </location>
</feature>
<keyword evidence="1" id="KW-0812">Transmembrane</keyword>
<dbReference type="EMBL" id="CP036349">
    <property type="protein sequence ID" value="QDV75470.1"/>
    <property type="molecule type" value="Genomic_DNA"/>
</dbReference>
<feature type="transmembrane region" description="Helical" evidence="1">
    <location>
        <begin position="192"/>
        <end position="214"/>
    </location>
</feature>
<dbReference type="Pfam" id="PF12730">
    <property type="entry name" value="ABC2_membrane_4"/>
    <property type="match status" value="1"/>
</dbReference>
<protein>
    <submittedName>
        <fullName evidence="2">ABC-2 family transporter protein</fullName>
    </submittedName>
</protein>
<dbReference type="GO" id="GO:0140359">
    <property type="term" value="F:ABC-type transporter activity"/>
    <property type="evidence" value="ECO:0007669"/>
    <property type="project" value="InterPro"/>
</dbReference>
<evidence type="ECO:0000313" key="3">
    <source>
        <dbReference type="Proteomes" id="UP000316426"/>
    </source>
</evidence>
<feature type="transmembrane region" description="Helical" evidence="1">
    <location>
        <begin position="73"/>
        <end position="98"/>
    </location>
</feature>
<organism evidence="2 3">
    <name type="scientific">Botrimarina mediterranea</name>
    <dbReference type="NCBI Taxonomy" id="2528022"/>
    <lineage>
        <taxon>Bacteria</taxon>
        <taxon>Pseudomonadati</taxon>
        <taxon>Planctomycetota</taxon>
        <taxon>Planctomycetia</taxon>
        <taxon>Pirellulales</taxon>
        <taxon>Lacipirellulaceae</taxon>
        <taxon>Botrimarina</taxon>
    </lineage>
</organism>